<accession>A0ABT2VTC3</accession>
<name>A0ABT2VTC3_9ALTE</name>
<keyword evidence="3" id="KW-1185">Reference proteome</keyword>
<protein>
    <submittedName>
        <fullName evidence="2">Uncharacterized protein</fullName>
    </submittedName>
</protein>
<evidence type="ECO:0000313" key="3">
    <source>
        <dbReference type="Proteomes" id="UP001209257"/>
    </source>
</evidence>
<comment type="caution">
    <text evidence="2">The sequence shown here is derived from an EMBL/GenBank/DDBJ whole genome shotgun (WGS) entry which is preliminary data.</text>
</comment>
<dbReference type="SUPFAM" id="SSF69304">
    <property type="entry name" value="Tricorn protease N-terminal domain"/>
    <property type="match status" value="1"/>
</dbReference>
<gene>
    <name evidence="2" type="ORF">OCL06_10970</name>
</gene>
<feature type="signal peptide" evidence="1">
    <location>
        <begin position="1"/>
        <end position="21"/>
    </location>
</feature>
<reference evidence="3" key="1">
    <citation type="submission" date="2023-07" db="EMBL/GenBank/DDBJ databases">
        <title>Study on multiphase classification of strain Alteromonas salexigens isolated from the Yellow Sea.</title>
        <authorList>
            <person name="Sun L."/>
        </authorList>
    </citation>
    <scope>NUCLEOTIDE SEQUENCE [LARGE SCALE GENOMIC DNA]</scope>
    <source>
        <strain evidence="3">ASW11-19</strain>
    </source>
</reference>
<dbReference type="EMBL" id="JAOTJC010000008">
    <property type="protein sequence ID" value="MCU7555119.1"/>
    <property type="molecule type" value="Genomic_DNA"/>
</dbReference>
<dbReference type="InterPro" id="IPR011042">
    <property type="entry name" value="6-blade_b-propeller_TolB-like"/>
</dbReference>
<evidence type="ECO:0000256" key="1">
    <source>
        <dbReference type="SAM" id="SignalP"/>
    </source>
</evidence>
<organism evidence="2 3">
    <name type="scientific">Alteromonas salexigens</name>
    <dbReference type="NCBI Taxonomy" id="2982530"/>
    <lineage>
        <taxon>Bacteria</taxon>
        <taxon>Pseudomonadati</taxon>
        <taxon>Pseudomonadota</taxon>
        <taxon>Gammaproteobacteria</taxon>
        <taxon>Alteromonadales</taxon>
        <taxon>Alteromonadaceae</taxon>
        <taxon>Alteromonas/Salinimonas group</taxon>
        <taxon>Alteromonas</taxon>
    </lineage>
</organism>
<evidence type="ECO:0000313" key="2">
    <source>
        <dbReference type="EMBL" id="MCU7555119.1"/>
    </source>
</evidence>
<keyword evidence="1" id="KW-0732">Signal</keyword>
<dbReference type="RefSeq" id="WP_262994466.1">
    <property type="nucleotide sequence ID" value="NZ_JAOTJC010000008.1"/>
</dbReference>
<feature type="chain" id="PRO_5045052750" evidence="1">
    <location>
        <begin position="22"/>
        <end position="318"/>
    </location>
</feature>
<sequence length="318" mass="35544">MRSVWRTIFLTGLIAVSGKLAAQSQSSDLWLFTLSQMQGETQITDARQLTDNAAYTNQPHFSQSGDALYYTQMVTANEQSQTDVFRYDMFRHFHENLTRSATSEYSPTPRFDGTGLSVILVDEAGKQWLWALDEQGARQERLLDVEPIGYHVWLDSHSVLAFVLGEPHILQRLPLNSEGDTVDEHIGASLWPVPDTGLFAYTKNPAPDKQPDTLMGYDPATGISNVLTRMPVNVNYHAWTPKGEAIVVKGAAIWRWIPEEIYNTETTPAAASVSESGLPAELGWQPWLDISQYCPNGGSRLHMSNDSRYLAVVCHIDN</sequence>
<dbReference type="Proteomes" id="UP001209257">
    <property type="component" value="Unassembled WGS sequence"/>
</dbReference>
<dbReference type="Gene3D" id="2.120.10.30">
    <property type="entry name" value="TolB, C-terminal domain"/>
    <property type="match status" value="1"/>
</dbReference>
<proteinExistence type="predicted"/>